<keyword evidence="3 4" id="KW-0326">Glycosidase</keyword>
<dbReference type="InterPro" id="IPR001547">
    <property type="entry name" value="Glyco_hydro_5"/>
</dbReference>
<dbReference type="AlphaFoldDB" id="A0A840BGQ8"/>
<keyword evidence="8" id="KW-1185">Reference proteome</keyword>
<organism evidence="7 8">
    <name type="scientific">Niveibacterium umoris</name>
    <dbReference type="NCBI Taxonomy" id="1193620"/>
    <lineage>
        <taxon>Bacteria</taxon>
        <taxon>Pseudomonadati</taxon>
        <taxon>Pseudomonadota</taxon>
        <taxon>Betaproteobacteria</taxon>
        <taxon>Rhodocyclales</taxon>
        <taxon>Rhodocyclaceae</taxon>
        <taxon>Niveibacterium</taxon>
    </lineage>
</organism>
<feature type="domain" description="Glycoside hydrolase family 5" evidence="6">
    <location>
        <begin position="78"/>
        <end position="348"/>
    </location>
</feature>
<dbReference type="GO" id="GO:0008810">
    <property type="term" value="F:cellulase activity"/>
    <property type="evidence" value="ECO:0007669"/>
    <property type="project" value="UniProtKB-EC"/>
</dbReference>
<evidence type="ECO:0000256" key="1">
    <source>
        <dbReference type="ARBA" id="ARBA00022729"/>
    </source>
</evidence>
<dbReference type="PANTHER" id="PTHR31297:SF17">
    <property type="entry name" value="ENDOGLUCANASE"/>
    <property type="match status" value="1"/>
</dbReference>
<comment type="caution">
    <text evidence="7">The sequence shown here is derived from an EMBL/GenBank/DDBJ whole genome shotgun (WGS) entry which is preliminary data.</text>
</comment>
<dbReference type="PROSITE" id="PS00659">
    <property type="entry name" value="GLYCOSYL_HYDROL_F5"/>
    <property type="match status" value="1"/>
</dbReference>
<evidence type="ECO:0000259" key="6">
    <source>
        <dbReference type="Pfam" id="PF00150"/>
    </source>
</evidence>
<dbReference type="InterPro" id="IPR018087">
    <property type="entry name" value="Glyco_hydro_5_CS"/>
</dbReference>
<dbReference type="EC" id="3.2.1.4" evidence="7"/>
<feature type="chain" id="PRO_5032277655" evidence="5">
    <location>
        <begin position="34"/>
        <end position="373"/>
    </location>
</feature>
<reference evidence="7 8" key="1">
    <citation type="submission" date="2020-08" db="EMBL/GenBank/DDBJ databases">
        <title>Genomic Encyclopedia of Type Strains, Phase IV (KMG-IV): sequencing the most valuable type-strain genomes for metagenomic binning, comparative biology and taxonomic classification.</title>
        <authorList>
            <person name="Goeker M."/>
        </authorList>
    </citation>
    <scope>NUCLEOTIDE SEQUENCE [LARGE SCALE GENOMIC DNA]</scope>
    <source>
        <strain evidence="7 8">DSM 106739</strain>
    </source>
</reference>
<keyword evidence="1 5" id="KW-0732">Signal</keyword>
<sequence>MKTMQWLWPLRVATMGAVMVAGCGGGAAGTAPATPVPDIASYPPVANNAAPGASARAVAAAASIGRGVNFGNMLEAPTEGAWGISVTDDFIDKAWAAGFRSVRLPVRWSNHASAEAPYTIDAAFMARVESVVDKLLAKGFVVVLNMHHYRQLDGDALDSGELAVASAALDVRFVMLWEQIAARFQTRSEQLLLELYNEPHGRLNGEPWNVLAARALGVVRKSNPQRVVVIGPTHWNNASDLAQLKMPNDANLIATVHNYEPFDFTHQGAEWISPPKPTGVTCCSSGQLSAMTLPLDTASAWSARTRYPVFVGEFGAYSKADEASRIRFNRAMRTAMEARGMSWTYWEFASGFGVYDPVALSFKQALLDSLLGS</sequence>
<dbReference type="SUPFAM" id="SSF51445">
    <property type="entry name" value="(Trans)glycosidases"/>
    <property type="match status" value="1"/>
</dbReference>
<proteinExistence type="inferred from homology"/>
<evidence type="ECO:0000256" key="4">
    <source>
        <dbReference type="RuleBase" id="RU361153"/>
    </source>
</evidence>
<dbReference type="Proteomes" id="UP000561045">
    <property type="component" value="Unassembled WGS sequence"/>
</dbReference>
<dbReference type="GO" id="GO:0008422">
    <property type="term" value="F:beta-glucosidase activity"/>
    <property type="evidence" value="ECO:0007669"/>
    <property type="project" value="TreeGrafter"/>
</dbReference>
<dbReference type="Pfam" id="PF00150">
    <property type="entry name" value="Cellulase"/>
    <property type="match status" value="1"/>
</dbReference>
<evidence type="ECO:0000313" key="8">
    <source>
        <dbReference type="Proteomes" id="UP000561045"/>
    </source>
</evidence>
<dbReference type="InterPro" id="IPR017853">
    <property type="entry name" value="GH"/>
</dbReference>
<accession>A0A840BGQ8</accession>
<evidence type="ECO:0000313" key="7">
    <source>
        <dbReference type="EMBL" id="MBB4010858.1"/>
    </source>
</evidence>
<dbReference type="Gene3D" id="3.20.20.80">
    <property type="entry name" value="Glycosidases"/>
    <property type="match status" value="1"/>
</dbReference>
<dbReference type="GO" id="GO:0009986">
    <property type="term" value="C:cell surface"/>
    <property type="evidence" value="ECO:0007669"/>
    <property type="project" value="TreeGrafter"/>
</dbReference>
<evidence type="ECO:0000256" key="5">
    <source>
        <dbReference type="SAM" id="SignalP"/>
    </source>
</evidence>
<dbReference type="RefSeq" id="WP_183630849.1">
    <property type="nucleotide sequence ID" value="NZ_BAABLE010000011.1"/>
</dbReference>
<dbReference type="PANTHER" id="PTHR31297">
    <property type="entry name" value="GLUCAN ENDO-1,6-BETA-GLUCOSIDASE B"/>
    <property type="match status" value="1"/>
</dbReference>
<name>A0A840BGQ8_9RHOO</name>
<feature type="signal peptide" evidence="5">
    <location>
        <begin position="1"/>
        <end position="33"/>
    </location>
</feature>
<evidence type="ECO:0000256" key="2">
    <source>
        <dbReference type="ARBA" id="ARBA00022801"/>
    </source>
</evidence>
<dbReference type="PROSITE" id="PS51257">
    <property type="entry name" value="PROKAR_LIPOPROTEIN"/>
    <property type="match status" value="1"/>
</dbReference>
<dbReference type="GO" id="GO:0009251">
    <property type="term" value="P:glucan catabolic process"/>
    <property type="evidence" value="ECO:0007669"/>
    <property type="project" value="TreeGrafter"/>
</dbReference>
<evidence type="ECO:0000256" key="3">
    <source>
        <dbReference type="ARBA" id="ARBA00023295"/>
    </source>
</evidence>
<gene>
    <name evidence="7" type="ORF">GGR36_000166</name>
</gene>
<keyword evidence="2 4" id="KW-0378">Hydrolase</keyword>
<comment type="similarity">
    <text evidence="4">Belongs to the glycosyl hydrolase 5 (cellulase A) family.</text>
</comment>
<protein>
    <submittedName>
        <fullName evidence="7">Endoglucanase</fullName>
        <ecNumber evidence="7">3.2.1.4</ecNumber>
    </submittedName>
</protein>
<dbReference type="InterPro" id="IPR050386">
    <property type="entry name" value="Glycosyl_hydrolase_5"/>
</dbReference>
<dbReference type="EMBL" id="JACIET010000001">
    <property type="protein sequence ID" value="MBB4010858.1"/>
    <property type="molecule type" value="Genomic_DNA"/>
</dbReference>
<dbReference type="GO" id="GO:0005576">
    <property type="term" value="C:extracellular region"/>
    <property type="evidence" value="ECO:0007669"/>
    <property type="project" value="TreeGrafter"/>
</dbReference>